<dbReference type="AlphaFoldDB" id="A0A1T4Q2Z8"/>
<dbReference type="OrthoDB" id="166000at2"/>
<dbReference type="EMBL" id="FUWY01000008">
    <property type="protein sequence ID" value="SJZ97907.1"/>
    <property type="molecule type" value="Genomic_DNA"/>
</dbReference>
<reference evidence="2" key="1">
    <citation type="submission" date="2017-02" db="EMBL/GenBank/DDBJ databases">
        <authorList>
            <person name="Varghese N."/>
            <person name="Submissions S."/>
        </authorList>
    </citation>
    <scope>NUCLEOTIDE SEQUENCE [LARGE SCALE GENOMIC DNA]</scope>
    <source>
        <strain evidence="2">ATCC 25662</strain>
    </source>
</reference>
<sequence length="181" mass="21258">MKNFVRSNQLLSLCGLNCGLCPMKLGNHCGGCGKGNQSCRIAKCSMEQHVEYCFQCDKYPCDKYNEINHYDSFITHENQLNNLCRAKSIGVERYNKEQVEKVKMLQLLLNRFNNGKKKNFYCIAVNLLDLNDLNEIFQLISLNKEFDDLCVDEQCEYVYHMFKNKEIEKNIKFKLRRKPKS</sequence>
<proteinExistence type="predicted"/>
<name>A0A1T4Q2Z8_9FIRM</name>
<evidence type="ECO:0000313" key="1">
    <source>
        <dbReference type="EMBL" id="SJZ97907.1"/>
    </source>
</evidence>
<protein>
    <recommendedName>
        <fullName evidence="3">DUF3795 domain-containing protein</fullName>
    </recommendedName>
</protein>
<dbReference type="Proteomes" id="UP000243297">
    <property type="component" value="Unassembled WGS sequence"/>
</dbReference>
<keyword evidence="2" id="KW-1185">Reference proteome</keyword>
<organism evidence="1 2">
    <name type="scientific">Anaerorhabdus furcosa</name>
    <dbReference type="NCBI Taxonomy" id="118967"/>
    <lineage>
        <taxon>Bacteria</taxon>
        <taxon>Bacillati</taxon>
        <taxon>Bacillota</taxon>
        <taxon>Erysipelotrichia</taxon>
        <taxon>Erysipelotrichales</taxon>
        <taxon>Erysipelotrichaceae</taxon>
        <taxon>Anaerorhabdus</taxon>
    </lineage>
</organism>
<gene>
    <name evidence="1" type="ORF">SAMN02745191_2279</name>
</gene>
<dbReference type="RefSeq" id="WP_078712665.1">
    <property type="nucleotide sequence ID" value="NZ_FUWY01000008.1"/>
</dbReference>
<accession>A0A1T4Q2Z8</accession>
<evidence type="ECO:0008006" key="3">
    <source>
        <dbReference type="Google" id="ProtNLM"/>
    </source>
</evidence>
<evidence type="ECO:0000313" key="2">
    <source>
        <dbReference type="Proteomes" id="UP000243297"/>
    </source>
</evidence>
<dbReference type="STRING" id="118967.SAMN02745191_2279"/>